<organism evidence="1 2">
    <name type="scientific">Kiloniella laminariae</name>
    <dbReference type="NCBI Taxonomy" id="454162"/>
    <lineage>
        <taxon>Bacteria</taxon>
        <taxon>Pseudomonadati</taxon>
        <taxon>Pseudomonadota</taxon>
        <taxon>Alphaproteobacteria</taxon>
        <taxon>Rhodospirillales</taxon>
        <taxon>Kiloniellaceae</taxon>
        <taxon>Kiloniella</taxon>
    </lineage>
</organism>
<dbReference type="RefSeq" id="WP_269423635.1">
    <property type="nucleotide sequence ID" value="NZ_JAPWGY010000003.1"/>
</dbReference>
<dbReference type="EMBL" id="JAPWGY010000003">
    <property type="protein sequence ID" value="MCZ4281486.1"/>
    <property type="molecule type" value="Genomic_DNA"/>
</dbReference>
<keyword evidence="2" id="KW-1185">Reference proteome</keyword>
<accession>A0ABT4LK54</accession>
<gene>
    <name evidence="1" type="ORF">O4H49_11905</name>
</gene>
<evidence type="ECO:0000313" key="1">
    <source>
        <dbReference type="EMBL" id="MCZ4281486.1"/>
    </source>
</evidence>
<dbReference type="InterPro" id="IPR009922">
    <property type="entry name" value="DUF1457"/>
</dbReference>
<reference evidence="1" key="1">
    <citation type="submission" date="2022-12" db="EMBL/GenBank/DDBJ databases">
        <title>Bacterial isolates from different developmental stages of Nematostella vectensis.</title>
        <authorList>
            <person name="Fraune S."/>
        </authorList>
    </citation>
    <scope>NUCLEOTIDE SEQUENCE</scope>
    <source>
        <strain evidence="1">G21630-S1</strain>
    </source>
</reference>
<name>A0ABT4LK54_9PROT</name>
<sequence length="155" mass="18155">MTGRTDFNLPLRPDNWDRKIQQMYNYWLSIHPAKGQLPSRQHFDPMDIPRLLPIVWMFDVHHNPTRFKFRLMGTEIATIVGKDAGGQWLDEAFPDLVSSGVYEDYSYVAETNKVLYRLGKPQYFVPEHKKIERLLMPLVDAENRCQILLGISVYS</sequence>
<comment type="caution">
    <text evidence="1">The sequence shown here is derived from an EMBL/GenBank/DDBJ whole genome shotgun (WGS) entry which is preliminary data.</text>
</comment>
<protein>
    <submittedName>
        <fullName evidence="1">PAS domain-containing protein</fullName>
    </submittedName>
</protein>
<proteinExistence type="predicted"/>
<dbReference type="Pfam" id="PF07310">
    <property type="entry name" value="PAS_5"/>
    <property type="match status" value="1"/>
</dbReference>
<dbReference type="Proteomes" id="UP001069802">
    <property type="component" value="Unassembled WGS sequence"/>
</dbReference>
<evidence type="ECO:0000313" key="2">
    <source>
        <dbReference type="Proteomes" id="UP001069802"/>
    </source>
</evidence>